<feature type="signal peptide" evidence="1">
    <location>
        <begin position="1"/>
        <end position="19"/>
    </location>
</feature>
<reference evidence="2" key="1">
    <citation type="journal article" date="2011" name="Plant Physiol.">
        <title>Comprehensive sequence analysis of 24,783 barley full-length cDNAs derived from 12 clone libraries.</title>
        <authorList>
            <person name="Matsumoto T."/>
            <person name="Tanaka T."/>
            <person name="Sakai H."/>
            <person name="Amano N."/>
            <person name="Kanamori H."/>
            <person name="Kurita K."/>
            <person name="Kikuta A."/>
            <person name="Kamiya K."/>
            <person name="Yamamoto M."/>
            <person name="Ikawa H."/>
            <person name="Fujii N."/>
            <person name="Hori K."/>
            <person name="Itoh T."/>
            <person name="Sato K."/>
        </authorList>
    </citation>
    <scope>NUCLEOTIDE SEQUENCE</scope>
</reference>
<organism evidence="2">
    <name type="scientific">Hordeum vulgare subsp. vulgare</name>
    <name type="common">Domesticated barley</name>
    <dbReference type="NCBI Taxonomy" id="112509"/>
    <lineage>
        <taxon>Eukaryota</taxon>
        <taxon>Viridiplantae</taxon>
        <taxon>Streptophyta</taxon>
        <taxon>Embryophyta</taxon>
        <taxon>Tracheophyta</taxon>
        <taxon>Spermatophyta</taxon>
        <taxon>Magnoliopsida</taxon>
        <taxon>Liliopsida</taxon>
        <taxon>Poales</taxon>
        <taxon>Poaceae</taxon>
        <taxon>BOP clade</taxon>
        <taxon>Pooideae</taxon>
        <taxon>Triticodae</taxon>
        <taxon>Triticeae</taxon>
        <taxon>Hordeinae</taxon>
        <taxon>Hordeum</taxon>
    </lineage>
</organism>
<dbReference type="EMBL" id="AK364661">
    <property type="protein sequence ID" value="BAJ95864.1"/>
    <property type="molecule type" value="mRNA"/>
</dbReference>
<name>F2DL93_HORVV</name>
<accession>F2DL93</accession>
<sequence>MHVLWLLVIFLLISSFGISLKPKLLSLSYNVDEDFVYYSLGSIVTCKTVIVINSLKAGGGSKYVKDLIKLLPEIEFIELSTKNEIDHYNFASASMILVNHITNTDISVTDLIQLKKKTNLTMVLIVHDFFWIALTNPRMHIERGTWLNDNETHGGYITRSEAHPEICQFMTSMDYIIHQSHFSKIHHDRYCHFSSQRTKIVVVQPGDQIVKRESVFFRSVTDNKIKLGFLTRFCEYKGKEIIKILQHLYPKYRHYDIVWRISGVNIPNYAESIHHFINLVYRLGIHGLISLNKYGETYSFAITKYLNSQLPILYNNYGSFRERLHYHQTLPVPHNQNNPDNTISSLSFNQPIYSGIYEFFQNESQYINFIQTYSKGYDYYSNDEIFQSACQLYEQFLDQIIDIGSKMNEQESQQIYQEKIKQLKIPNKIYLNSFYKELLLPYYSNKKNVFIITSKINITLSSSLSSSKSASEIQYLDDDVHYRSNLSLDELFQKTLQTISSIRRFAGHCYIILVDNSILHPAMELTLRKNVDVFINSPNNDVLQYYTEESNHHGFAEVAQLIDAYNRFLRIMKVQSFQNVFKISGKYSLTSNFNSSFFDGIPGMIFQRDLRMNESISSSSSLSSSSLSSKRYYDTNFYKIEPTYFHEYFHLLKKLFLEKKYFIDKGFIHLQEILPKALNYNFTESSLVGMFVE</sequence>
<evidence type="ECO:0000313" key="2">
    <source>
        <dbReference type="EMBL" id="BAJ95864.1"/>
    </source>
</evidence>
<protein>
    <submittedName>
        <fullName evidence="2">Predicted protein</fullName>
    </submittedName>
</protein>
<feature type="chain" id="PRO_5003275719" evidence="1">
    <location>
        <begin position="20"/>
        <end position="693"/>
    </location>
</feature>
<proteinExistence type="evidence at transcript level"/>
<dbReference type="AlphaFoldDB" id="F2DL93"/>
<evidence type="ECO:0000256" key="1">
    <source>
        <dbReference type="SAM" id="SignalP"/>
    </source>
</evidence>
<keyword evidence="1" id="KW-0732">Signal</keyword>